<dbReference type="InterPro" id="IPR054613">
    <property type="entry name" value="Peptidase_S78_dom"/>
</dbReference>
<evidence type="ECO:0000313" key="7">
    <source>
        <dbReference type="EMBL" id="ASN69399.1"/>
    </source>
</evidence>
<name>A0A2H4J4A7_9CAUD</name>
<sequence length="185" mass="20835">MANSQIDTGQQEMVVEGYAIIFDTLSDDLGGFKEIINPNALSEVDISDVKCLINHDFNQVVGRTQAKTLELTLDSKGLYFKCYLPNTSYAKDIYENIKAGNVNQCSFFFTLPPNDDTARTWSRVDGEYVQTINKIDELIEVSIVTIPAYQETTVAVGQRAKGLDKFKQLEKMKIEFELEGLRIDS</sequence>
<organism evidence="7">
    <name type="scientific">uncultured Caudovirales phage</name>
    <dbReference type="NCBI Taxonomy" id="2100421"/>
    <lineage>
        <taxon>Viruses</taxon>
        <taxon>Duplodnaviria</taxon>
        <taxon>Heunggongvirae</taxon>
        <taxon>Uroviricota</taxon>
        <taxon>Caudoviricetes</taxon>
        <taxon>Peduoviridae</taxon>
        <taxon>Maltschvirus</taxon>
        <taxon>Maltschvirus maltsch</taxon>
    </lineage>
</organism>
<protein>
    <submittedName>
        <fullName evidence="7">Putative prohead protease</fullName>
    </submittedName>
</protein>
<dbReference type="GO" id="GO:0006508">
    <property type="term" value="P:proteolysis"/>
    <property type="evidence" value="ECO:0007669"/>
    <property type="project" value="UniProtKB-KW"/>
</dbReference>
<keyword evidence="2 7" id="KW-0645">Protease</keyword>
<dbReference type="NCBIfam" id="TIGR01543">
    <property type="entry name" value="proheadase_HK97"/>
    <property type="match status" value="1"/>
</dbReference>
<reference evidence="7" key="1">
    <citation type="submission" date="2017-06" db="EMBL/GenBank/DDBJ databases">
        <title>Novel phages from South African skin metaviromes.</title>
        <authorList>
            <person name="van Zyl L.J."/>
            <person name="Abrahams Y."/>
            <person name="Stander E.A."/>
            <person name="Kirby B.M."/>
            <person name="Clavaud C."/>
            <person name="Farcet C."/>
            <person name="Breton L."/>
            <person name="Trindade M.I."/>
        </authorList>
    </citation>
    <scope>NUCLEOTIDE SEQUENCE</scope>
</reference>
<dbReference type="GO" id="GO:0008233">
    <property type="term" value="F:peptidase activity"/>
    <property type="evidence" value="ECO:0007669"/>
    <property type="project" value="UniProtKB-KW"/>
</dbReference>
<dbReference type="Pfam" id="PF04586">
    <property type="entry name" value="Peptidase_S78"/>
    <property type="match status" value="1"/>
</dbReference>
<dbReference type="GO" id="GO:0046797">
    <property type="term" value="P:viral procapsid maturation"/>
    <property type="evidence" value="ECO:0007669"/>
    <property type="project" value="UniProtKB-KW"/>
</dbReference>
<proteinExistence type="predicted"/>
<gene>
    <name evidence="7" type="ORF">7F15_5</name>
</gene>
<keyword evidence="1" id="KW-1188">Viral release from host cell</keyword>
<keyword evidence="3" id="KW-0378">Hydrolase</keyword>
<accession>A0A2H4J4A7</accession>
<evidence type="ECO:0000259" key="6">
    <source>
        <dbReference type="Pfam" id="PF04586"/>
    </source>
</evidence>
<evidence type="ECO:0000256" key="5">
    <source>
        <dbReference type="ARBA" id="ARBA00023045"/>
    </source>
</evidence>
<evidence type="ECO:0000256" key="2">
    <source>
        <dbReference type="ARBA" id="ARBA00022670"/>
    </source>
</evidence>
<keyword evidence="4" id="KW-0118">Viral capsid assembly</keyword>
<feature type="domain" description="Prohead serine protease" evidence="6">
    <location>
        <begin position="7"/>
        <end position="159"/>
    </location>
</feature>
<evidence type="ECO:0000256" key="4">
    <source>
        <dbReference type="ARBA" id="ARBA00022950"/>
    </source>
</evidence>
<dbReference type="InterPro" id="IPR006433">
    <property type="entry name" value="Prohead_protease"/>
</dbReference>
<keyword evidence="5" id="KW-1273">Viral capsid maturation</keyword>
<dbReference type="EMBL" id="MF417890">
    <property type="protein sequence ID" value="ASN69399.1"/>
    <property type="molecule type" value="Genomic_DNA"/>
</dbReference>
<evidence type="ECO:0000256" key="1">
    <source>
        <dbReference type="ARBA" id="ARBA00022612"/>
    </source>
</evidence>
<evidence type="ECO:0000256" key="3">
    <source>
        <dbReference type="ARBA" id="ARBA00022801"/>
    </source>
</evidence>